<evidence type="ECO:0000313" key="4">
    <source>
        <dbReference type="Proteomes" id="UP000318437"/>
    </source>
</evidence>
<dbReference type="PANTHER" id="PTHR10963:SF55">
    <property type="entry name" value="GLYCOSIDE HYDROLASE FAMILY 16 PROTEIN"/>
    <property type="match status" value="1"/>
</dbReference>
<feature type="domain" description="GH16" evidence="2">
    <location>
        <begin position="31"/>
        <end position="277"/>
    </location>
</feature>
<reference evidence="3 4" key="1">
    <citation type="submission" date="2019-02" db="EMBL/GenBank/DDBJ databases">
        <title>Deep-cultivation of Planctomycetes and their phenomic and genomic characterization uncovers novel biology.</title>
        <authorList>
            <person name="Wiegand S."/>
            <person name="Jogler M."/>
            <person name="Boedeker C."/>
            <person name="Pinto D."/>
            <person name="Vollmers J."/>
            <person name="Rivas-Marin E."/>
            <person name="Kohn T."/>
            <person name="Peeters S.H."/>
            <person name="Heuer A."/>
            <person name="Rast P."/>
            <person name="Oberbeckmann S."/>
            <person name="Bunk B."/>
            <person name="Jeske O."/>
            <person name="Meyerdierks A."/>
            <person name="Storesund J.E."/>
            <person name="Kallscheuer N."/>
            <person name="Luecker S."/>
            <person name="Lage O.M."/>
            <person name="Pohl T."/>
            <person name="Merkel B.J."/>
            <person name="Hornburger P."/>
            <person name="Mueller R.-W."/>
            <person name="Bruemmer F."/>
            <person name="Labrenz M."/>
            <person name="Spormann A.M."/>
            <person name="Op Den Camp H."/>
            <person name="Overmann J."/>
            <person name="Amann R."/>
            <person name="Jetten M.S.M."/>
            <person name="Mascher T."/>
            <person name="Medema M.H."/>
            <person name="Devos D.P."/>
            <person name="Kaster A.-K."/>
            <person name="Ovreas L."/>
            <person name="Rohde M."/>
            <person name="Galperin M.Y."/>
            <person name="Jogler C."/>
        </authorList>
    </citation>
    <scope>NUCLEOTIDE SEQUENCE [LARGE SCALE GENOMIC DNA]</scope>
    <source>
        <strain evidence="3 4">Pla144</strain>
    </source>
</reference>
<evidence type="ECO:0000259" key="2">
    <source>
        <dbReference type="PROSITE" id="PS51762"/>
    </source>
</evidence>
<gene>
    <name evidence="3" type="primary">bglA_3</name>
    <name evidence="3" type="ORF">Pla144_06090</name>
</gene>
<dbReference type="SUPFAM" id="SSF49899">
    <property type="entry name" value="Concanavalin A-like lectins/glucanases"/>
    <property type="match status" value="1"/>
</dbReference>
<dbReference type="PANTHER" id="PTHR10963">
    <property type="entry name" value="GLYCOSYL HYDROLASE-RELATED"/>
    <property type="match status" value="1"/>
</dbReference>
<accession>A0A5C6CZ19</accession>
<dbReference type="InterPro" id="IPR013320">
    <property type="entry name" value="ConA-like_dom_sf"/>
</dbReference>
<dbReference type="OrthoDB" id="9809583at2"/>
<dbReference type="CDD" id="cd08023">
    <property type="entry name" value="GH16_laminarinase_like"/>
    <property type="match status" value="1"/>
</dbReference>
<dbReference type="GO" id="GO:0005975">
    <property type="term" value="P:carbohydrate metabolic process"/>
    <property type="evidence" value="ECO:0007669"/>
    <property type="project" value="InterPro"/>
</dbReference>
<dbReference type="PROSITE" id="PS51762">
    <property type="entry name" value="GH16_2"/>
    <property type="match status" value="1"/>
</dbReference>
<keyword evidence="3" id="KW-0378">Hydrolase</keyword>
<organism evidence="3 4">
    <name type="scientific">Bythopirellula polymerisocia</name>
    <dbReference type="NCBI Taxonomy" id="2528003"/>
    <lineage>
        <taxon>Bacteria</taxon>
        <taxon>Pseudomonadati</taxon>
        <taxon>Planctomycetota</taxon>
        <taxon>Planctomycetia</taxon>
        <taxon>Pirellulales</taxon>
        <taxon>Lacipirellulaceae</taxon>
        <taxon>Bythopirellula</taxon>
    </lineage>
</organism>
<dbReference type="RefSeq" id="WP_146447797.1">
    <property type="nucleotide sequence ID" value="NZ_SJPS01000001.1"/>
</dbReference>
<dbReference type="Proteomes" id="UP000318437">
    <property type="component" value="Unassembled WGS sequence"/>
</dbReference>
<comment type="similarity">
    <text evidence="1">Belongs to the glycosyl hydrolase 16 family.</text>
</comment>
<dbReference type="Gene3D" id="2.60.120.200">
    <property type="match status" value="1"/>
</dbReference>
<dbReference type="GO" id="GO:0042972">
    <property type="term" value="F:licheninase activity"/>
    <property type="evidence" value="ECO:0007669"/>
    <property type="project" value="UniProtKB-EC"/>
</dbReference>
<proteinExistence type="inferred from homology"/>
<dbReference type="InterPro" id="IPR000757">
    <property type="entry name" value="Beta-glucanase-like"/>
</dbReference>
<protein>
    <submittedName>
        <fullName evidence="3">Beta-glucanase</fullName>
        <ecNumber evidence="3">3.2.1.73</ecNumber>
    </submittedName>
</protein>
<dbReference type="AlphaFoldDB" id="A0A5C6CZ19"/>
<dbReference type="EC" id="3.2.1.73" evidence="3"/>
<dbReference type="EMBL" id="SJPS01000001">
    <property type="protein sequence ID" value="TWU29830.1"/>
    <property type="molecule type" value="Genomic_DNA"/>
</dbReference>
<comment type="caution">
    <text evidence="3">The sequence shown here is derived from an EMBL/GenBank/DDBJ whole genome shotgun (WGS) entry which is preliminary data.</text>
</comment>
<name>A0A5C6CZ19_9BACT</name>
<keyword evidence="3" id="KW-0326">Glycosidase</keyword>
<evidence type="ECO:0000256" key="1">
    <source>
        <dbReference type="ARBA" id="ARBA00006865"/>
    </source>
</evidence>
<dbReference type="Pfam" id="PF00722">
    <property type="entry name" value="Glyco_hydro_16"/>
    <property type="match status" value="1"/>
</dbReference>
<sequence>MSNLLYYSSFYLRYRNVGRIIVLVFCICALVDSSAIGVPPGWELVWSDEFEGTSVDTSKWDIIDWTTPHNNERQAYHPDQVTVSQGNLVLTATDVPYGKKAYRSGKVESKWTNQYGRWEVRAKLPRTKGTWPAIWLLPDPHQTPWPSQGEIDIMEQRGDKPMIITSAYHWGPSPRERKFLTKKHELSPADRLVDFADGFHTYAVEWDDQELRFFVDDVHHYSISNEDTNGFLKSQSAPAEVLLNVAVGGDYVGKAQPDETSVWPQQMLVDFVRVYVQ</sequence>
<evidence type="ECO:0000313" key="3">
    <source>
        <dbReference type="EMBL" id="TWU29830.1"/>
    </source>
</evidence>
<keyword evidence="4" id="KW-1185">Reference proteome</keyword>
<dbReference type="InterPro" id="IPR050546">
    <property type="entry name" value="Glycosyl_Hydrlase_16"/>
</dbReference>